<dbReference type="OrthoDB" id="9809852at2"/>
<protein>
    <recommendedName>
        <fullName evidence="2">Single-stranded-DNA-specific exonuclease RecJ</fullName>
    </recommendedName>
</protein>
<feature type="domain" description="RecJ OB" evidence="8">
    <location>
        <begin position="452"/>
        <end position="560"/>
    </location>
</feature>
<dbReference type="EMBL" id="VLKM01000012">
    <property type="protein sequence ID" value="TWH92362.1"/>
    <property type="molecule type" value="Genomic_DNA"/>
</dbReference>
<dbReference type="Pfam" id="PF01368">
    <property type="entry name" value="DHH"/>
    <property type="match status" value="1"/>
</dbReference>
<organism evidence="9 10">
    <name type="scientific">Flavobacterium cheniae</name>
    <dbReference type="NCBI Taxonomy" id="295428"/>
    <lineage>
        <taxon>Bacteria</taxon>
        <taxon>Pseudomonadati</taxon>
        <taxon>Bacteroidota</taxon>
        <taxon>Flavobacteriia</taxon>
        <taxon>Flavobacteriales</taxon>
        <taxon>Flavobacteriaceae</taxon>
        <taxon>Flavobacterium</taxon>
    </lineage>
</organism>
<evidence type="ECO:0000259" key="7">
    <source>
        <dbReference type="Pfam" id="PF02272"/>
    </source>
</evidence>
<dbReference type="GO" id="GO:0006310">
    <property type="term" value="P:DNA recombination"/>
    <property type="evidence" value="ECO:0007669"/>
    <property type="project" value="InterPro"/>
</dbReference>
<dbReference type="RefSeq" id="WP_133609411.1">
    <property type="nucleotide sequence ID" value="NZ_SNZC01000002.1"/>
</dbReference>
<reference evidence="9 10" key="1">
    <citation type="journal article" date="2015" name="Stand. Genomic Sci.">
        <title>Genomic Encyclopedia of Bacterial and Archaeal Type Strains, Phase III: the genomes of soil and plant-associated and newly described type strains.</title>
        <authorList>
            <person name="Whitman W.B."/>
            <person name="Woyke T."/>
            <person name="Klenk H.P."/>
            <person name="Zhou Y."/>
            <person name="Lilburn T.G."/>
            <person name="Beck B.J."/>
            <person name="De Vos P."/>
            <person name="Vandamme P."/>
            <person name="Eisen J.A."/>
            <person name="Garrity G."/>
            <person name="Hugenholtz P."/>
            <person name="Kyrpides N.C."/>
        </authorList>
    </citation>
    <scope>NUCLEOTIDE SEQUENCE [LARGE SCALE GENOMIC DNA]</scope>
    <source>
        <strain evidence="9 10">CGMCC 1.6844</strain>
    </source>
</reference>
<accession>A0A562KAF8</accession>
<evidence type="ECO:0000256" key="1">
    <source>
        <dbReference type="ARBA" id="ARBA00005915"/>
    </source>
</evidence>
<evidence type="ECO:0000259" key="8">
    <source>
        <dbReference type="Pfam" id="PF17768"/>
    </source>
</evidence>
<dbReference type="Pfam" id="PF17768">
    <property type="entry name" value="RecJ_OB"/>
    <property type="match status" value="1"/>
</dbReference>
<evidence type="ECO:0000256" key="5">
    <source>
        <dbReference type="ARBA" id="ARBA00022839"/>
    </source>
</evidence>
<dbReference type="Proteomes" id="UP000315312">
    <property type="component" value="Unassembled WGS sequence"/>
</dbReference>
<evidence type="ECO:0000259" key="6">
    <source>
        <dbReference type="Pfam" id="PF01368"/>
    </source>
</evidence>
<keyword evidence="10" id="KW-1185">Reference proteome</keyword>
<evidence type="ECO:0000256" key="4">
    <source>
        <dbReference type="ARBA" id="ARBA00022801"/>
    </source>
</evidence>
<dbReference type="Pfam" id="PF02272">
    <property type="entry name" value="DHHA1"/>
    <property type="match status" value="1"/>
</dbReference>
<dbReference type="InterPro" id="IPR003156">
    <property type="entry name" value="DHHA1_dom"/>
</dbReference>
<sequence length="566" mass="63346">MRWNPKSKPNPEKVQAIQSALQVDEIIAKLLVQRGIETFEQAKTFFRPTLADLHNPYLMKDMDKAVVRIENAIANNENILIFGDYDVDGTTAVSLVSSYLRSFYPNVATYIPDRYAEGYGISYMGIDYAEDNDISLIIALDCGIKSIDHVNYAKAKNIDFIICDHHRPGDILPDAVAVLDPKRDDCSYPYDELCGCGVGFKLIQALAENRNQTIDDLVLYLDLVATAIAADIVPITGENRVLAKFGLEVINSNPRPGIKALVQNVKKKVLTITDVVFIVAPRINAAGRIKHGNEAVALLTEYDLDQAEQFASEIEQHNSDRKELDKQITKEALLQIEENNEQNRFSTVVYQENWHKGVIGIVASRLVENYYRPTIVFTKSGEKLAASARSVKDFDVYNALEACAEHLEQFGGHMYAAGMTLLEENYENFKNAFEKVVQETIHPDLLTPEISYDAEIELSEINPKLMRLLKQFEPFGPENMTPLFLAKGLTDSGYAKTLGSDNEHLKAFIKQGNSESFGAIGFGLGNKLDLVTNKNKFDAIFSLEENEWKDTVTLQLQLRDINASNG</sequence>
<dbReference type="InterPro" id="IPR038763">
    <property type="entry name" value="DHH_sf"/>
</dbReference>
<name>A0A562KAF8_9FLAO</name>
<proteinExistence type="inferred from homology"/>
<dbReference type="InterPro" id="IPR001667">
    <property type="entry name" value="DDH_dom"/>
</dbReference>
<dbReference type="GO" id="GO:0003676">
    <property type="term" value="F:nucleic acid binding"/>
    <property type="evidence" value="ECO:0007669"/>
    <property type="project" value="InterPro"/>
</dbReference>
<dbReference type="PANTHER" id="PTHR30255:SF2">
    <property type="entry name" value="SINGLE-STRANDED-DNA-SPECIFIC EXONUCLEASE RECJ"/>
    <property type="match status" value="1"/>
</dbReference>
<comment type="caution">
    <text evidence="9">The sequence shown here is derived from an EMBL/GenBank/DDBJ whole genome shotgun (WGS) entry which is preliminary data.</text>
</comment>
<feature type="domain" description="DHHA1" evidence="7">
    <location>
        <begin position="348"/>
        <end position="439"/>
    </location>
</feature>
<comment type="similarity">
    <text evidence="1">Belongs to the RecJ family.</text>
</comment>
<dbReference type="Gene3D" id="3.10.310.30">
    <property type="match status" value="1"/>
</dbReference>
<keyword evidence="4" id="KW-0378">Hydrolase</keyword>
<feature type="domain" description="DDH" evidence="6">
    <location>
        <begin position="78"/>
        <end position="228"/>
    </location>
</feature>
<dbReference type="AlphaFoldDB" id="A0A562KAF8"/>
<gene>
    <name evidence="9" type="ORF">IP97_02403</name>
</gene>
<evidence type="ECO:0000256" key="3">
    <source>
        <dbReference type="ARBA" id="ARBA00022722"/>
    </source>
</evidence>
<dbReference type="SUPFAM" id="SSF64182">
    <property type="entry name" value="DHH phosphoesterases"/>
    <property type="match status" value="1"/>
</dbReference>
<dbReference type="InterPro" id="IPR004610">
    <property type="entry name" value="RecJ"/>
</dbReference>
<evidence type="ECO:0000313" key="10">
    <source>
        <dbReference type="Proteomes" id="UP000315312"/>
    </source>
</evidence>
<evidence type="ECO:0000256" key="2">
    <source>
        <dbReference type="ARBA" id="ARBA00019841"/>
    </source>
</evidence>
<dbReference type="GO" id="GO:0008409">
    <property type="term" value="F:5'-3' exonuclease activity"/>
    <property type="evidence" value="ECO:0007669"/>
    <property type="project" value="InterPro"/>
</dbReference>
<keyword evidence="3" id="KW-0540">Nuclease</keyword>
<keyword evidence="5 9" id="KW-0269">Exonuclease</keyword>
<dbReference type="InterPro" id="IPR051673">
    <property type="entry name" value="SSDNA_exonuclease_RecJ"/>
</dbReference>
<dbReference type="Gene3D" id="3.90.1640.30">
    <property type="match status" value="1"/>
</dbReference>
<dbReference type="NCBIfam" id="TIGR00644">
    <property type="entry name" value="recJ"/>
    <property type="match status" value="1"/>
</dbReference>
<dbReference type="GO" id="GO:0006281">
    <property type="term" value="P:DNA repair"/>
    <property type="evidence" value="ECO:0007669"/>
    <property type="project" value="InterPro"/>
</dbReference>
<dbReference type="InterPro" id="IPR041122">
    <property type="entry name" value="RecJ_OB"/>
</dbReference>
<evidence type="ECO:0000313" key="9">
    <source>
        <dbReference type="EMBL" id="TWH92362.1"/>
    </source>
</evidence>
<dbReference type="PANTHER" id="PTHR30255">
    <property type="entry name" value="SINGLE-STRANDED-DNA-SPECIFIC EXONUCLEASE RECJ"/>
    <property type="match status" value="1"/>
</dbReference>